<organism evidence="1 2">
    <name type="scientific">Lichenicoccus roseus</name>
    <dbReference type="NCBI Taxonomy" id="2683649"/>
    <lineage>
        <taxon>Bacteria</taxon>
        <taxon>Pseudomonadati</taxon>
        <taxon>Pseudomonadota</taxon>
        <taxon>Alphaproteobacteria</taxon>
        <taxon>Acetobacterales</taxon>
        <taxon>Acetobacteraceae</taxon>
        <taxon>Lichenicoccus</taxon>
    </lineage>
</organism>
<evidence type="ECO:0000313" key="2">
    <source>
        <dbReference type="Proteomes" id="UP000305654"/>
    </source>
</evidence>
<dbReference type="OrthoDB" id="9802640at2"/>
<dbReference type="RefSeq" id="WP_138326720.1">
    <property type="nucleotide sequence ID" value="NZ_VCDI01000005.1"/>
</dbReference>
<proteinExistence type="predicted"/>
<evidence type="ECO:0008006" key="3">
    <source>
        <dbReference type="Google" id="ProtNLM"/>
    </source>
</evidence>
<dbReference type="AlphaFoldDB" id="A0A5R9J1Y1"/>
<sequence length="139" mass="15556">MDTPDAPVPALRIRLRDQHRARKVIDQEYPFKCCAVCGLQLPACLQIAHLDHDASNNAPDNLARLCGTHHWMYDCGLYPIEAIRLLQAHWQTNLDRTDHKPRMKDAGTKAGLVRKRRAAAQKAVATRRTKAASVATEPA</sequence>
<protein>
    <recommendedName>
        <fullName evidence="3">HNH endonuclease</fullName>
    </recommendedName>
</protein>
<dbReference type="EMBL" id="VCDI01000005">
    <property type="protein sequence ID" value="TLU71650.1"/>
    <property type="molecule type" value="Genomic_DNA"/>
</dbReference>
<reference evidence="1 2" key="1">
    <citation type="submission" date="2019-05" db="EMBL/GenBank/DDBJ databases">
        <authorList>
            <person name="Pankratov T."/>
            <person name="Grouzdev D."/>
        </authorList>
    </citation>
    <scope>NUCLEOTIDE SEQUENCE [LARGE SCALE GENOMIC DNA]</scope>
    <source>
        <strain evidence="1 2">KEBCLARHB70R</strain>
    </source>
</reference>
<name>A0A5R9J1Y1_9PROT</name>
<comment type="caution">
    <text evidence="1">The sequence shown here is derived from an EMBL/GenBank/DDBJ whole genome shotgun (WGS) entry which is preliminary data.</text>
</comment>
<evidence type="ECO:0000313" key="1">
    <source>
        <dbReference type="EMBL" id="TLU71650.1"/>
    </source>
</evidence>
<accession>A0A5R9J1Y1</accession>
<gene>
    <name evidence="1" type="ORF">FE263_14340</name>
</gene>
<dbReference type="Proteomes" id="UP000305654">
    <property type="component" value="Unassembled WGS sequence"/>
</dbReference>
<keyword evidence="2" id="KW-1185">Reference proteome</keyword>